<evidence type="ECO:0000256" key="1">
    <source>
        <dbReference type="ARBA" id="ARBA00022443"/>
    </source>
</evidence>
<evidence type="ECO:0000256" key="3">
    <source>
        <dbReference type="SAM" id="MobiDB-lite"/>
    </source>
</evidence>
<dbReference type="AlphaFoldDB" id="A0A397TCQ2"/>
<dbReference type="InterPro" id="IPR038765">
    <property type="entry name" value="Papain-like_cys_pep_sf"/>
</dbReference>
<feature type="compositionally biased region" description="Low complexity" evidence="3">
    <location>
        <begin position="135"/>
        <end position="149"/>
    </location>
</feature>
<feature type="domain" description="SH3" evidence="4">
    <location>
        <begin position="11"/>
        <end position="77"/>
    </location>
</feature>
<dbReference type="SUPFAM" id="SSF50044">
    <property type="entry name" value="SH3-domain"/>
    <property type="match status" value="1"/>
</dbReference>
<evidence type="ECO:0000256" key="2">
    <source>
        <dbReference type="PROSITE-ProRule" id="PRU00192"/>
    </source>
</evidence>
<protein>
    <recommendedName>
        <fullName evidence="4">SH3 domain-containing protein</fullName>
    </recommendedName>
</protein>
<evidence type="ECO:0000313" key="6">
    <source>
        <dbReference type="Proteomes" id="UP000265703"/>
    </source>
</evidence>
<organism evidence="5 6">
    <name type="scientific">Glomus cerebriforme</name>
    <dbReference type="NCBI Taxonomy" id="658196"/>
    <lineage>
        <taxon>Eukaryota</taxon>
        <taxon>Fungi</taxon>
        <taxon>Fungi incertae sedis</taxon>
        <taxon>Mucoromycota</taxon>
        <taxon>Glomeromycotina</taxon>
        <taxon>Glomeromycetes</taxon>
        <taxon>Glomerales</taxon>
        <taxon>Glomeraceae</taxon>
        <taxon>Glomus</taxon>
    </lineage>
</organism>
<dbReference type="InterPro" id="IPR036028">
    <property type="entry name" value="SH3-like_dom_sf"/>
</dbReference>
<dbReference type="SUPFAM" id="SSF54001">
    <property type="entry name" value="Cysteine proteinases"/>
    <property type="match status" value="1"/>
</dbReference>
<keyword evidence="6" id="KW-1185">Reference proteome</keyword>
<dbReference type="PANTHER" id="PTHR46333">
    <property type="entry name" value="CYTOKINESIS PROTEIN 3"/>
    <property type="match status" value="1"/>
</dbReference>
<dbReference type="Gene3D" id="3.10.620.30">
    <property type="match status" value="1"/>
</dbReference>
<feature type="compositionally biased region" description="Polar residues" evidence="3">
    <location>
        <begin position="81"/>
        <end position="91"/>
    </location>
</feature>
<comment type="caution">
    <text evidence="5">The sequence shown here is derived from an EMBL/GenBank/DDBJ whole genome shotgun (WGS) entry which is preliminary data.</text>
</comment>
<dbReference type="Gene3D" id="2.30.30.40">
    <property type="entry name" value="SH3 Domains"/>
    <property type="match status" value="1"/>
</dbReference>
<dbReference type="GO" id="GO:0005737">
    <property type="term" value="C:cytoplasm"/>
    <property type="evidence" value="ECO:0007669"/>
    <property type="project" value="TreeGrafter"/>
</dbReference>
<dbReference type="SMART" id="SM00460">
    <property type="entry name" value="TGc"/>
    <property type="match status" value="1"/>
</dbReference>
<dbReference type="InterPro" id="IPR052557">
    <property type="entry name" value="CAP/Cytokinesis_protein"/>
</dbReference>
<dbReference type="STRING" id="658196.A0A397TCQ2"/>
<dbReference type="Pfam" id="PF01841">
    <property type="entry name" value="Transglut_core"/>
    <property type="match status" value="1"/>
</dbReference>
<sequence length="613" mass="69811">MATHWEDLLWRPIHKAKAKMDYHSQHPMDLYFNAGEIIEVLGIENEDWWNGSIPNTQKSGTFKFGSFPKIFVEIVESSSEPKNGFHQQKMFNDSKPPSLPPRKKPLVTSNNNSSYDNNNKSDIFNKLPELLNKLPELSKSKPPSSNNSSRENGEPDVRPSATSINLDYSYNDESYEEFDLQTDPVSRCEPLFAEDFEGFFDASVVDFTIIDEYARETPISETATIKGLSHYLTSVWDHPLYKLRAIFAWITDNISYDCEAFFSGSFRHGANGAKEVLKSRKAVCAGYSELFYELSKAAGLNAWKINGNAKGIGYEAGSDISGYGHAWNGVLYEGEYLLIDSTWGAGNVCNQQFIKSFNPFYFMCSPTKMIYRHLPNDPKHQYLQPTISSEEFKYLLFVSELSFKNGVNFTRWPGCVAETSKDKISLEFEHTETEEIGHYSATLQWKEQNTLAAVQRLTNPGPNGGILYRILCNIPSNGDGMLSIYYFPRGGKQGSNLISQKIINHGTGSNYKQFVQIYNVFPLSIINPLESTLKYNTKVKFEVNVFGEYPTPKLLVFDQSFKKKQFLEIVDRNDERGYVTFVGDVLLNYKGPWNLGYESKDNYYSFIATYEVK</sequence>
<proteinExistence type="predicted"/>
<dbReference type="PANTHER" id="PTHR46333:SF2">
    <property type="entry name" value="CYTOKINESIS PROTEIN 3"/>
    <property type="match status" value="1"/>
</dbReference>
<dbReference type="Proteomes" id="UP000265703">
    <property type="component" value="Unassembled WGS sequence"/>
</dbReference>
<dbReference type="PROSITE" id="PS50002">
    <property type="entry name" value="SH3"/>
    <property type="match status" value="1"/>
</dbReference>
<feature type="compositionally biased region" description="Low complexity" evidence="3">
    <location>
        <begin position="109"/>
        <end position="119"/>
    </location>
</feature>
<feature type="region of interest" description="Disordered" evidence="3">
    <location>
        <begin position="135"/>
        <end position="163"/>
    </location>
</feature>
<dbReference type="SMART" id="SM00326">
    <property type="entry name" value="SH3"/>
    <property type="match status" value="1"/>
</dbReference>
<name>A0A397TCQ2_9GLOM</name>
<gene>
    <name evidence="5" type="ORF">C1645_736093</name>
</gene>
<keyword evidence="1 2" id="KW-0728">SH3 domain</keyword>
<dbReference type="Pfam" id="PF00018">
    <property type="entry name" value="SH3_1"/>
    <property type="match status" value="1"/>
</dbReference>
<accession>A0A397TCQ2</accession>
<reference evidence="5 6" key="1">
    <citation type="submission" date="2018-06" db="EMBL/GenBank/DDBJ databases">
        <title>Comparative genomics reveals the genomic features of Rhizophagus irregularis, R. cerebriforme, R. diaphanum and Gigaspora rosea, and their symbiotic lifestyle signature.</title>
        <authorList>
            <person name="Morin E."/>
            <person name="San Clemente H."/>
            <person name="Chen E.C.H."/>
            <person name="De La Providencia I."/>
            <person name="Hainaut M."/>
            <person name="Kuo A."/>
            <person name="Kohler A."/>
            <person name="Murat C."/>
            <person name="Tang N."/>
            <person name="Roy S."/>
            <person name="Loubradou J."/>
            <person name="Henrissat B."/>
            <person name="Grigoriev I.V."/>
            <person name="Corradi N."/>
            <person name="Roux C."/>
            <person name="Martin F.M."/>
        </authorList>
    </citation>
    <scope>NUCLEOTIDE SEQUENCE [LARGE SCALE GENOMIC DNA]</scope>
    <source>
        <strain evidence="5 6">DAOM 227022</strain>
    </source>
</reference>
<evidence type="ECO:0000313" key="5">
    <source>
        <dbReference type="EMBL" id="RIA92741.1"/>
    </source>
</evidence>
<dbReference type="OrthoDB" id="6129702at2759"/>
<dbReference type="InterPro" id="IPR002931">
    <property type="entry name" value="Transglutaminase-like"/>
</dbReference>
<evidence type="ECO:0000259" key="4">
    <source>
        <dbReference type="PROSITE" id="PS50002"/>
    </source>
</evidence>
<feature type="region of interest" description="Disordered" evidence="3">
    <location>
        <begin position="81"/>
        <end position="119"/>
    </location>
</feature>
<dbReference type="InterPro" id="IPR001452">
    <property type="entry name" value="SH3_domain"/>
</dbReference>
<dbReference type="EMBL" id="QKYT01000118">
    <property type="protein sequence ID" value="RIA92741.1"/>
    <property type="molecule type" value="Genomic_DNA"/>
</dbReference>